<evidence type="ECO:0000313" key="11">
    <source>
        <dbReference type="Proteomes" id="UP000004198"/>
    </source>
</evidence>
<reference evidence="10 11" key="1">
    <citation type="submission" date="2009-06" db="EMBL/GenBank/DDBJ databases">
        <title>The draft genome of Clostridium carboxidivorans P7.</title>
        <authorList>
            <consortium name="US DOE Joint Genome Institute (JGI-PGF)"/>
            <person name="Lucas S."/>
            <person name="Copeland A."/>
            <person name="Lapidus A."/>
            <person name="Glavina del Rio T."/>
            <person name="Tice H."/>
            <person name="Bruce D."/>
            <person name="Goodwin L."/>
            <person name="Pitluck S."/>
            <person name="Larimer F."/>
            <person name="Land M.L."/>
            <person name="Hauser L."/>
            <person name="Hemme C.L."/>
        </authorList>
    </citation>
    <scope>NUCLEOTIDE SEQUENCE [LARGE SCALE GENOMIC DNA]</scope>
    <source>
        <strain evidence="10 11">P7</strain>
    </source>
</reference>
<sequence>MENNIKGKVKAYYGGIAKKVSAKSKASCGCGTSCCGDTSNNSNLYTKEFIEGLPKEAINASLGCANPVVLANPQKGEVVLDLGSGGGIDVFISSKYVGDSGKVYGLDMTDEMLELANKNKEKMKVKNVEFLKGYIEDIPLGNESIDVITSNCVINLCESKEAALKEAYRVLKNGGRLAIADVVVLKNVPDEIRHSVEMWVGCIAGALPVEEYKEILQRVGFKNIEITPVNVYTKEIIEEIAKQKNLGDLYSKMDAELIDGAFAGAHVKAYKL</sequence>
<comment type="similarity">
    <text evidence="3">Belongs to the methyltransferase superfamily. Arsenite methyltransferase family.</text>
</comment>
<comment type="catalytic activity">
    <reaction evidence="7">
        <text>arsenic triglutathione + 2 [thioredoxin]-dithiol + 2 S-adenosyl-L-methionine + H2O = dimethylarsinous acid + 2 [thioredoxin]-disulfide + 3 glutathione + 2 S-adenosyl-L-homocysteine + 2 H(+)</text>
        <dbReference type="Rhea" id="RHEA:69464"/>
        <dbReference type="Rhea" id="RHEA-COMP:10698"/>
        <dbReference type="Rhea" id="RHEA-COMP:10700"/>
        <dbReference type="ChEBI" id="CHEBI:15377"/>
        <dbReference type="ChEBI" id="CHEBI:15378"/>
        <dbReference type="ChEBI" id="CHEBI:23808"/>
        <dbReference type="ChEBI" id="CHEBI:29950"/>
        <dbReference type="ChEBI" id="CHEBI:50058"/>
        <dbReference type="ChEBI" id="CHEBI:57856"/>
        <dbReference type="ChEBI" id="CHEBI:57925"/>
        <dbReference type="ChEBI" id="CHEBI:59789"/>
        <dbReference type="ChEBI" id="CHEBI:183640"/>
        <dbReference type="EC" id="2.1.1.137"/>
    </reaction>
</comment>
<evidence type="ECO:0000259" key="9">
    <source>
        <dbReference type="Pfam" id="PF13847"/>
    </source>
</evidence>
<proteinExistence type="inferred from homology"/>
<gene>
    <name evidence="10" type="ORF">CcarbDRAFT_4036</name>
</gene>
<evidence type="ECO:0000256" key="3">
    <source>
        <dbReference type="ARBA" id="ARBA00034487"/>
    </source>
</evidence>
<dbReference type="AlphaFoldDB" id="C6PZ19"/>
<dbReference type="RefSeq" id="WP_007062921.1">
    <property type="nucleotide sequence ID" value="NZ_ACVI01000087.1"/>
</dbReference>
<evidence type="ECO:0000256" key="6">
    <source>
        <dbReference type="ARBA" id="ARBA00047941"/>
    </source>
</evidence>
<keyword evidence="1 10" id="KW-0808">Transferase</keyword>
<dbReference type="Proteomes" id="UP000004198">
    <property type="component" value="Unassembled WGS sequence"/>
</dbReference>
<dbReference type="GO" id="GO:0030791">
    <property type="term" value="F:arsenite methyltransferase activity"/>
    <property type="evidence" value="ECO:0007669"/>
    <property type="project" value="UniProtKB-EC"/>
</dbReference>
<evidence type="ECO:0000256" key="8">
    <source>
        <dbReference type="ARBA" id="ARBA00048428"/>
    </source>
</evidence>
<comment type="catalytic activity">
    <reaction evidence="8">
        <text>arsenic triglutathione + 3 [thioredoxin]-dithiol + 3 S-adenosyl-L-methionine = trimethylarsine + 3 [thioredoxin]-disulfide + 3 glutathione + 3 S-adenosyl-L-homocysteine + 3 H(+)</text>
        <dbReference type="Rhea" id="RHEA:69432"/>
        <dbReference type="Rhea" id="RHEA-COMP:10698"/>
        <dbReference type="Rhea" id="RHEA-COMP:10700"/>
        <dbReference type="ChEBI" id="CHEBI:15378"/>
        <dbReference type="ChEBI" id="CHEBI:27130"/>
        <dbReference type="ChEBI" id="CHEBI:29950"/>
        <dbReference type="ChEBI" id="CHEBI:50058"/>
        <dbReference type="ChEBI" id="CHEBI:57856"/>
        <dbReference type="ChEBI" id="CHEBI:57925"/>
        <dbReference type="ChEBI" id="CHEBI:59789"/>
        <dbReference type="ChEBI" id="CHEBI:183640"/>
        <dbReference type="EC" id="2.1.1.137"/>
    </reaction>
</comment>
<evidence type="ECO:0000256" key="2">
    <source>
        <dbReference type="ARBA" id="ARBA00022691"/>
    </source>
</evidence>
<dbReference type="eggNOG" id="COG2226">
    <property type="taxonomic scope" value="Bacteria"/>
</dbReference>
<dbReference type="PANTHER" id="PTHR43675">
    <property type="entry name" value="ARSENITE METHYLTRANSFERASE"/>
    <property type="match status" value="1"/>
</dbReference>
<protein>
    <recommendedName>
        <fullName evidence="5">Arsenite methyltransferase</fullName>
        <ecNumber evidence="4">2.1.1.137</ecNumber>
    </recommendedName>
</protein>
<evidence type="ECO:0000256" key="4">
    <source>
        <dbReference type="ARBA" id="ARBA00034521"/>
    </source>
</evidence>
<organism evidence="10 11">
    <name type="scientific">Clostridium carboxidivorans P7</name>
    <dbReference type="NCBI Taxonomy" id="536227"/>
    <lineage>
        <taxon>Bacteria</taxon>
        <taxon>Bacillati</taxon>
        <taxon>Bacillota</taxon>
        <taxon>Clostridia</taxon>
        <taxon>Eubacteriales</taxon>
        <taxon>Clostridiaceae</taxon>
        <taxon>Clostridium</taxon>
    </lineage>
</organism>
<dbReference type="KEGG" id="cck:Ccar_11270"/>
<dbReference type="PATRIC" id="fig|536227.13.peg.2359"/>
<keyword evidence="11" id="KW-1185">Reference proteome</keyword>
<accession>C6PZ19</accession>
<dbReference type="PANTHER" id="PTHR43675:SF8">
    <property type="entry name" value="ARSENITE METHYLTRANSFERASE"/>
    <property type="match status" value="1"/>
</dbReference>
<dbReference type="CDD" id="cd02440">
    <property type="entry name" value="AdoMet_MTases"/>
    <property type="match status" value="1"/>
</dbReference>
<evidence type="ECO:0000256" key="5">
    <source>
        <dbReference type="ARBA" id="ARBA00034545"/>
    </source>
</evidence>
<dbReference type="InterPro" id="IPR026669">
    <property type="entry name" value="Arsenite_MeTrfase-like"/>
</dbReference>
<dbReference type="NCBIfam" id="NF008823">
    <property type="entry name" value="PRK11873.1"/>
    <property type="match status" value="1"/>
</dbReference>
<dbReference type="EC" id="2.1.1.137" evidence="4"/>
<dbReference type="InterPro" id="IPR025714">
    <property type="entry name" value="Methyltranfer_dom"/>
</dbReference>
<dbReference type="Pfam" id="PF13847">
    <property type="entry name" value="Methyltransf_31"/>
    <property type="match status" value="1"/>
</dbReference>
<evidence type="ECO:0000256" key="1">
    <source>
        <dbReference type="ARBA" id="ARBA00022679"/>
    </source>
</evidence>
<dbReference type="EMBL" id="ACVI01000087">
    <property type="protein sequence ID" value="EET85505.1"/>
    <property type="molecule type" value="Genomic_DNA"/>
</dbReference>
<dbReference type="InterPro" id="IPR029063">
    <property type="entry name" value="SAM-dependent_MTases_sf"/>
</dbReference>
<dbReference type="OrthoDB" id="9772751at2"/>
<evidence type="ECO:0000313" key="10">
    <source>
        <dbReference type="EMBL" id="EET85505.1"/>
    </source>
</evidence>
<comment type="caution">
    <text evidence="10">The sequence shown here is derived from an EMBL/GenBank/DDBJ whole genome shotgun (WGS) entry which is preliminary data.</text>
</comment>
<dbReference type="GO" id="GO:0032259">
    <property type="term" value="P:methylation"/>
    <property type="evidence" value="ECO:0007669"/>
    <property type="project" value="UniProtKB-KW"/>
</dbReference>
<dbReference type="Gene3D" id="3.40.50.150">
    <property type="entry name" value="Vaccinia Virus protein VP39"/>
    <property type="match status" value="1"/>
</dbReference>
<keyword evidence="10" id="KW-0489">Methyltransferase</keyword>
<keyword evidence="2" id="KW-0949">S-adenosyl-L-methionine</keyword>
<comment type="catalytic activity">
    <reaction evidence="6">
        <text>arsenic triglutathione + [thioredoxin]-dithiol + S-adenosyl-L-methionine + 2 H2O = methylarsonous acid + [thioredoxin]-disulfide + 3 glutathione + S-adenosyl-L-homocysteine + H(+)</text>
        <dbReference type="Rhea" id="RHEA:69460"/>
        <dbReference type="Rhea" id="RHEA-COMP:10698"/>
        <dbReference type="Rhea" id="RHEA-COMP:10700"/>
        <dbReference type="ChEBI" id="CHEBI:15377"/>
        <dbReference type="ChEBI" id="CHEBI:15378"/>
        <dbReference type="ChEBI" id="CHEBI:17826"/>
        <dbReference type="ChEBI" id="CHEBI:29950"/>
        <dbReference type="ChEBI" id="CHEBI:50058"/>
        <dbReference type="ChEBI" id="CHEBI:57856"/>
        <dbReference type="ChEBI" id="CHEBI:57925"/>
        <dbReference type="ChEBI" id="CHEBI:59789"/>
        <dbReference type="ChEBI" id="CHEBI:183640"/>
        <dbReference type="EC" id="2.1.1.137"/>
    </reaction>
</comment>
<feature type="domain" description="Methyltransferase" evidence="9">
    <location>
        <begin position="74"/>
        <end position="219"/>
    </location>
</feature>
<dbReference type="STRING" id="536227.Ccar_11270"/>
<evidence type="ECO:0000256" key="7">
    <source>
        <dbReference type="ARBA" id="ARBA00047943"/>
    </source>
</evidence>
<name>C6PZ19_9CLOT</name>
<dbReference type="SUPFAM" id="SSF53335">
    <property type="entry name" value="S-adenosyl-L-methionine-dependent methyltransferases"/>
    <property type="match status" value="1"/>
</dbReference>